<sequence>MKKLIALLGAVTLTASSASLVVACGNTTVPAYDNFAKLANATRPTLNEDGGIEQKGSTLVYYIGAEDNLSSLSFEYALKKSVGLEESASLDDTFDKLNESNSSTNGFAGAFKGIGDVLGSSDTNGKDGNQLEETNVTYNKKKDLWYFENKTNLMTFSYEATGTEIEMHGTTVDTVGDLWTDKATKKILNDWIKPSIARMVYANIDKDSWDKTNDKDQIKKVNEEINSRTEAIKNSKGPLFLIIRNGEFIGYLEGFEAYNEVTKSGDNPDLGKSNYNTNDLIVNFTKDMQDVIDNKDIVMDTYISTNTNYNLNSKAKTNGWKWKHWDNWVIRDSKTSSESESETGSYSYNLNKY</sequence>
<protein>
    <submittedName>
        <fullName evidence="2">Uncharacterized protein</fullName>
    </submittedName>
</protein>
<feature type="signal peptide" evidence="1">
    <location>
        <begin position="1"/>
        <end position="23"/>
    </location>
</feature>
<dbReference type="NCBIfam" id="NF038029">
    <property type="entry name" value="LP_plasma"/>
    <property type="match status" value="1"/>
</dbReference>
<keyword evidence="1" id="KW-0732">Signal</keyword>
<reference evidence="2 3" key="1">
    <citation type="submission" date="2017-07" db="EMBL/GenBank/DDBJ databases">
        <title>Comparative genomic analysis of Mesoplasma florum.</title>
        <authorList>
            <person name="Baby V."/>
            <person name="Lachance J.-C."/>
            <person name="Gagnon J."/>
            <person name="Lucier J.-F."/>
            <person name="Matteau D."/>
            <person name="Knight T.F."/>
            <person name="Rodrigue S."/>
        </authorList>
    </citation>
    <scope>NUCLEOTIDE SEQUENCE [LARGE SCALE GENOMIC DNA]</scope>
    <source>
        <strain evidence="2 3">CnuA-2</strain>
    </source>
</reference>
<dbReference type="NCBIfam" id="NF045726">
    <property type="entry name" value="XXplasma_LP"/>
    <property type="match status" value="1"/>
</dbReference>
<gene>
    <name evidence="2" type="ORF">CG003_02030</name>
</gene>
<dbReference type="Proteomes" id="UP000239216">
    <property type="component" value="Chromosome"/>
</dbReference>
<evidence type="ECO:0000313" key="2">
    <source>
        <dbReference type="EMBL" id="AVN64440.1"/>
    </source>
</evidence>
<dbReference type="PROSITE" id="PS51257">
    <property type="entry name" value="PROKAR_LIPOPROTEIN"/>
    <property type="match status" value="1"/>
</dbReference>
<dbReference type="RefSeq" id="WP_029512242.1">
    <property type="nucleotide sequence ID" value="NZ_CP022513.1"/>
</dbReference>
<feature type="chain" id="PRO_5015326176" evidence="1">
    <location>
        <begin position="24"/>
        <end position="353"/>
    </location>
</feature>
<name>A0A2R3P7F8_MESFO</name>
<dbReference type="InterPro" id="IPR054816">
    <property type="entry name" value="Lipoprotein_mollicutes-type_CS"/>
</dbReference>
<evidence type="ECO:0000313" key="3">
    <source>
        <dbReference type="Proteomes" id="UP000239216"/>
    </source>
</evidence>
<proteinExistence type="predicted"/>
<organism evidence="2 3">
    <name type="scientific">Mesoplasma florum</name>
    <name type="common">Acholeplasma florum</name>
    <dbReference type="NCBI Taxonomy" id="2151"/>
    <lineage>
        <taxon>Bacteria</taxon>
        <taxon>Bacillati</taxon>
        <taxon>Mycoplasmatota</taxon>
        <taxon>Mollicutes</taxon>
        <taxon>Entomoplasmatales</taxon>
        <taxon>Entomoplasmataceae</taxon>
        <taxon>Mesoplasma</taxon>
    </lineage>
</organism>
<dbReference type="EMBL" id="CP022513">
    <property type="protein sequence ID" value="AVN64440.1"/>
    <property type="molecule type" value="Genomic_DNA"/>
</dbReference>
<dbReference type="AlphaFoldDB" id="A0A2R3P7F8"/>
<evidence type="ECO:0000256" key="1">
    <source>
        <dbReference type="SAM" id="SignalP"/>
    </source>
</evidence>
<accession>A0A2R3P7F8</accession>